<dbReference type="Proteomes" id="UP000606974">
    <property type="component" value="Unassembled WGS sequence"/>
</dbReference>
<dbReference type="GO" id="GO:0005697">
    <property type="term" value="C:telomerase holoenzyme complex"/>
    <property type="evidence" value="ECO:0007669"/>
    <property type="project" value="InterPro"/>
</dbReference>
<keyword evidence="9" id="KW-1185">Reference proteome</keyword>
<dbReference type="EMBL" id="JAACFV010000046">
    <property type="protein sequence ID" value="KAF7509054.1"/>
    <property type="molecule type" value="Genomic_DNA"/>
</dbReference>
<evidence type="ECO:0000256" key="3">
    <source>
        <dbReference type="ARBA" id="ARBA00022454"/>
    </source>
</evidence>
<keyword evidence="5" id="KW-0539">Nucleus</keyword>
<feature type="domain" description="Shelterin complex subunit TPP1/Est3" evidence="7">
    <location>
        <begin position="4"/>
        <end position="118"/>
    </location>
</feature>
<feature type="compositionally biased region" description="Basic and acidic residues" evidence="6">
    <location>
        <begin position="824"/>
        <end position="842"/>
    </location>
</feature>
<evidence type="ECO:0000313" key="9">
    <source>
        <dbReference type="Proteomes" id="UP000606974"/>
    </source>
</evidence>
<proteinExistence type="predicted"/>
<comment type="subcellular location">
    <subcellularLocation>
        <location evidence="2">Chromosome</location>
        <location evidence="2">Telomere</location>
    </subcellularLocation>
    <subcellularLocation>
        <location evidence="1">Nucleus</location>
    </subcellularLocation>
</comment>
<dbReference type="GO" id="GO:0007004">
    <property type="term" value="P:telomere maintenance via telomerase"/>
    <property type="evidence" value="ECO:0007669"/>
    <property type="project" value="InterPro"/>
</dbReference>
<feature type="region of interest" description="Disordered" evidence="6">
    <location>
        <begin position="210"/>
        <end position="237"/>
    </location>
</feature>
<evidence type="ECO:0000256" key="6">
    <source>
        <dbReference type="SAM" id="MobiDB-lite"/>
    </source>
</evidence>
<feature type="compositionally biased region" description="Polar residues" evidence="6">
    <location>
        <begin position="525"/>
        <end position="537"/>
    </location>
</feature>
<accession>A0A8H7AJ19</accession>
<feature type="region of interest" description="Disordered" evidence="6">
    <location>
        <begin position="313"/>
        <end position="336"/>
    </location>
</feature>
<organism evidence="8 9">
    <name type="scientific">Endocarpon pusillum</name>
    <dbReference type="NCBI Taxonomy" id="364733"/>
    <lineage>
        <taxon>Eukaryota</taxon>
        <taxon>Fungi</taxon>
        <taxon>Dikarya</taxon>
        <taxon>Ascomycota</taxon>
        <taxon>Pezizomycotina</taxon>
        <taxon>Eurotiomycetes</taxon>
        <taxon>Chaetothyriomycetidae</taxon>
        <taxon>Verrucariales</taxon>
        <taxon>Verrucariaceae</taxon>
        <taxon>Endocarpon</taxon>
    </lineage>
</organism>
<keyword evidence="3" id="KW-0158">Chromosome</keyword>
<feature type="compositionally biased region" description="Basic and acidic residues" evidence="6">
    <location>
        <begin position="407"/>
        <end position="428"/>
    </location>
</feature>
<feature type="compositionally biased region" description="Basic and acidic residues" evidence="6">
    <location>
        <begin position="730"/>
        <end position="739"/>
    </location>
</feature>
<feature type="compositionally biased region" description="Polar residues" evidence="6">
    <location>
        <begin position="843"/>
        <end position="857"/>
    </location>
</feature>
<sequence>MHRLTEWVEPLLAEGLGQYISSKNATSLTQDSKQHCSIVEELSNLCIRPLTDQYLVLVDLRSSEGDIEAILADSAWTIEAVFPRYTVKRWQTKSRSLHTSFPAGTLFQISKAELRVSDCFLPPRIELWVHSFEIVGDLGNEIPSVTREIGASPDLERLLKSYAELHNHKNTQEDTIIMGSPLRSQESSCSSKVNCEGIDETDVSEMKNMSQPFDTQISPPLATKHRRHPLTPTHPRSCSEIMSNEMVSIRDTSPLLVASKSVQSSIARVEDPVNRVEPIPNQLSAKVPSHNSIQGQQGSSLSCANPVAEALGDAPSVSKNRDHWPGGRTPLTNGRFLPRYTTKLSKEQQQVLETANAWQPSKEHRQIRGSLPNPILKIFTELADKVCDEASTQRGMKDQVAMIAEARAEGDQLKNARDSDRDSLDRESNGSGSPVSICPSWSATPRSPAIRDPAFPENSSPLQAQYKRVAPSVSRCGSPNASLGSVTQGCQIVENKSSVNSQEGKSIVDATEFSRDDESAAVAQKLSQSPQGTIDSANSKRKREGDSLWVSPEQGLPQDGDQEQFQTIESFRPLLVHSSADEFSQRDPILTAPHTQHKLNHQTAGGKALIHVQRTPFVPQTSSLIGGPDVCEHQAIFPYKNADEPVANDQEPRSSTSVVAGTCIYPQAEPLKQSEVGSRMSLHGGYEHSKDEQMEVEVVHDIIPALETAGSLNATFDAPSSSPNPSISSPEERPSDSRLGKRKYCNDDYGTPTAELAGSTDDRRAHLNPVLSKRLRRMSKFPSLEALKDLSTVRAPSEIARESRREFFWNQQNVVSGRIPILDETDKRTPSHDAYAKSREVSRSMQQRHTTQNTGLTSRKGMRPESGVNTISHLSLRGERMYKTYKATYPKYQGTALHFHKACKQIEALHREGKAPHPSLWDDFIFRRHHDYRDYLMSVTEACEDALPYLQYYTEHVEKPSCMQLVVKASYILSLGTDSALGSSVKSPSVVAQNHGNAANNLEDSVAVSSSASNVEPAQHINSPTVACGDGNKQDMGYELNSYDRDEAEPTQESSVKQWVEMHSMDKMTRMESPELGSPVVATRKESNPQQVLDDAAEVPVSSSLEYQPAVLEHKEKELVWCDDPNTPFKTFARNYATLASERKQVKGSVEIGAKGCLEPKLQNLIDIFTLYKK</sequence>
<keyword evidence="4" id="KW-0779">Telomere</keyword>
<dbReference type="OrthoDB" id="3538943at2759"/>
<name>A0A8H7AJ19_9EURO</name>
<feature type="region of interest" description="Disordered" evidence="6">
    <location>
        <begin position="713"/>
        <end position="762"/>
    </location>
</feature>
<evidence type="ECO:0000256" key="1">
    <source>
        <dbReference type="ARBA" id="ARBA00004123"/>
    </source>
</evidence>
<feature type="region of interest" description="Disordered" evidence="6">
    <location>
        <begin position="407"/>
        <end position="459"/>
    </location>
</feature>
<evidence type="ECO:0000256" key="5">
    <source>
        <dbReference type="ARBA" id="ARBA00023242"/>
    </source>
</evidence>
<protein>
    <recommendedName>
        <fullName evidence="7">Shelterin complex subunit TPP1/Est3 domain-containing protein</fullName>
    </recommendedName>
</protein>
<gene>
    <name evidence="8" type="ORF">GJ744_008449</name>
</gene>
<evidence type="ECO:0000313" key="8">
    <source>
        <dbReference type="EMBL" id="KAF7509054.1"/>
    </source>
</evidence>
<feature type="region of interest" description="Disordered" evidence="6">
    <location>
        <begin position="824"/>
        <end position="867"/>
    </location>
</feature>
<dbReference type="GO" id="GO:0000781">
    <property type="term" value="C:chromosome, telomeric region"/>
    <property type="evidence" value="ECO:0007669"/>
    <property type="project" value="UniProtKB-SubCell"/>
</dbReference>
<evidence type="ECO:0000259" key="7">
    <source>
        <dbReference type="Pfam" id="PF10341"/>
    </source>
</evidence>
<dbReference type="Pfam" id="PF10341">
    <property type="entry name" value="TPP1"/>
    <property type="match status" value="1"/>
</dbReference>
<dbReference type="AlphaFoldDB" id="A0A8H7AJ19"/>
<dbReference type="GO" id="GO:0042162">
    <property type="term" value="F:telomeric DNA binding"/>
    <property type="evidence" value="ECO:0007669"/>
    <property type="project" value="InterPro"/>
</dbReference>
<reference evidence="8" key="1">
    <citation type="submission" date="2020-02" db="EMBL/GenBank/DDBJ databases">
        <authorList>
            <person name="Palmer J.M."/>
        </authorList>
    </citation>
    <scope>NUCLEOTIDE SEQUENCE</scope>
    <source>
        <strain evidence="8">EPUS1.4</strain>
        <tissue evidence="8">Thallus</tissue>
    </source>
</reference>
<dbReference type="InterPro" id="IPR019437">
    <property type="entry name" value="TPP1/Est3"/>
</dbReference>
<feature type="compositionally biased region" description="Polar residues" evidence="6">
    <location>
        <begin position="429"/>
        <end position="445"/>
    </location>
</feature>
<feature type="region of interest" description="Disordered" evidence="6">
    <location>
        <begin position="523"/>
        <end position="561"/>
    </location>
</feature>
<comment type="caution">
    <text evidence="8">The sequence shown here is derived from an EMBL/GenBank/DDBJ whole genome shotgun (WGS) entry which is preliminary data.</text>
</comment>
<evidence type="ECO:0000256" key="4">
    <source>
        <dbReference type="ARBA" id="ARBA00022895"/>
    </source>
</evidence>
<evidence type="ECO:0000256" key="2">
    <source>
        <dbReference type="ARBA" id="ARBA00004574"/>
    </source>
</evidence>
<feature type="compositionally biased region" description="Low complexity" evidence="6">
    <location>
        <begin position="719"/>
        <end position="729"/>
    </location>
</feature>